<protein>
    <recommendedName>
        <fullName evidence="4">C2H2-type domain-containing protein</fullName>
    </recommendedName>
</protein>
<feature type="region of interest" description="Disordered" evidence="1">
    <location>
        <begin position="237"/>
        <end position="261"/>
    </location>
</feature>
<dbReference type="EMBL" id="BTSX01000006">
    <property type="protein sequence ID" value="GMT04597.1"/>
    <property type="molecule type" value="Genomic_DNA"/>
</dbReference>
<evidence type="ECO:0000313" key="2">
    <source>
        <dbReference type="EMBL" id="GMT04597.1"/>
    </source>
</evidence>
<evidence type="ECO:0008006" key="4">
    <source>
        <dbReference type="Google" id="ProtNLM"/>
    </source>
</evidence>
<keyword evidence="3" id="KW-1185">Reference proteome</keyword>
<accession>A0AAV5UCL8</accession>
<reference evidence="2" key="1">
    <citation type="submission" date="2023-10" db="EMBL/GenBank/DDBJ databases">
        <title>Genome assembly of Pristionchus species.</title>
        <authorList>
            <person name="Yoshida K."/>
            <person name="Sommer R.J."/>
        </authorList>
    </citation>
    <scope>NUCLEOTIDE SEQUENCE</scope>
    <source>
        <strain evidence="2">RS0144</strain>
    </source>
</reference>
<dbReference type="AlphaFoldDB" id="A0AAV5UCL8"/>
<sequence>MEEESPDFVFVQKWRERSAEFSSKSNDELSTVITRAFEIMVSALKPNSSLHTMQRLLISLQSERNLSMIYDRRLNSENNGIRTMAYGLVESLRVTILNLLIANQRIRDSTQLQAVEIPPVIHDGIVHQDLYIIPNQVARSPLPIIRIDEGDFEDTIEDNEPIAPRDSMANEGNESAENVPLVVDSLLSFAPISISINPIFQVAPVEEEEVEMEEKPVIVKRKRGRPKKVVKVKIEPKSEETNGNEGSVARPPMKKVKKEVEENEVGIRELRRVKREGTNGYHPEIQSNMGRAVPIKKEALDGFMDGNDCLVCGQRLMRRRRGYIDHHTTKHGFTMAEHHYYLLCECGATIERVTDARIHDKECDKMGYTVHRREESDGVDGEEEEE</sequence>
<dbReference type="Proteomes" id="UP001432027">
    <property type="component" value="Unassembled WGS sequence"/>
</dbReference>
<evidence type="ECO:0000256" key="1">
    <source>
        <dbReference type="SAM" id="MobiDB-lite"/>
    </source>
</evidence>
<gene>
    <name evidence="2" type="ORF">PENTCL1PPCAC_26771</name>
</gene>
<comment type="caution">
    <text evidence="2">The sequence shown here is derived from an EMBL/GenBank/DDBJ whole genome shotgun (WGS) entry which is preliminary data.</text>
</comment>
<name>A0AAV5UCL8_9BILA</name>
<proteinExistence type="predicted"/>
<evidence type="ECO:0000313" key="3">
    <source>
        <dbReference type="Proteomes" id="UP001432027"/>
    </source>
</evidence>
<organism evidence="2 3">
    <name type="scientific">Pristionchus entomophagus</name>
    <dbReference type="NCBI Taxonomy" id="358040"/>
    <lineage>
        <taxon>Eukaryota</taxon>
        <taxon>Metazoa</taxon>
        <taxon>Ecdysozoa</taxon>
        <taxon>Nematoda</taxon>
        <taxon>Chromadorea</taxon>
        <taxon>Rhabditida</taxon>
        <taxon>Rhabditina</taxon>
        <taxon>Diplogasteromorpha</taxon>
        <taxon>Diplogasteroidea</taxon>
        <taxon>Neodiplogasteridae</taxon>
        <taxon>Pristionchus</taxon>
    </lineage>
</organism>